<evidence type="ECO:0000313" key="3">
    <source>
        <dbReference type="Proteomes" id="UP001501116"/>
    </source>
</evidence>
<feature type="signal peptide" evidence="1">
    <location>
        <begin position="1"/>
        <end position="29"/>
    </location>
</feature>
<evidence type="ECO:0000256" key="1">
    <source>
        <dbReference type="SAM" id="SignalP"/>
    </source>
</evidence>
<proteinExistence type="predicted"/>
<evidence type="ECO:0008006" key="4">
    <source>
        <dbReference type="Google" id="ProtNLM"/>
    </source>
</evidence>
<keyword evidence="3" id="KW-1185">Reference proteome</keyword>
<dbReference type="Proteomes" id="UP001501116">
    <property type="component" value="Unassembled WGS sequence"/>
</dbReference>
<feature type="chain" id="PRO_5046651918" description="Secreted protein" evidence="1">
    <location>
        <begin position="30"/>
        <end position="128"/>
    </location>
</feature>
<reference evidence="2 3" key="1">
    <citation type="journal article" date="2019" name="Int. J. Syst. Evol. Microbiol.">
        <title>The Global Catalogue of Microorganisms (GCM) 10K type strain sequencing project: providing services to taxonomists for standard genome sequencing and annotation.</title>
        <authorList>
            <consortium name="The Broad Institute Genomics Platform"/>
            <consortium name="The Broad Institute Genome Sequencing Center for Infectious Disease"/>
            <person name="Wu L."/>
            <person name="Ma J."/>
        </authorList>
    </citation>
    <scope>NUCLEOTIDE SEQUENCE [LARGE SCALE GENOMIC DNA]</scope>
    <source>
        <strain evidence="2 3">JCM 14545</strain>
    </source>
</reference>
<evidence type="ECO:0000313" key="2">
    <source>
        <dbReference type="EMBL" id="GAA1968638.1"/>
    </source>
</evidence>
<organism evidence="2 3">
    <name type="scientific">Amycolatopsis minnesotensis</name>
    <dbReference type="NCBI Taxonomy" id="337894"/>
    <lineage>
        <taxon>Bacteria</taxon>
        <taxon>Bacillati</taxon>
        <taxon>Actinomycetota</taxon>
        <taxon>Actinomycetes</taxon>
        <taxon>Pseudonocardiales</taxon>
        <taxon>Pseudonocardiaceae</taxon>
        <taxon>Amycolatopsis</taxon>
    </lineage>
</organism>
<comment type="caution">
    <text evidence="2">The sequence shown here is derived from an EMBL/GenBank/DDBJ whole genome shotgun (WGS) entry which is preliminary data.</text>
</comment>
<sequence>MSPRSALPVRVFAVAAGAAAIMLAGGAAAGADEPPKGLVHANADNACRLNVRAGSEVTSANLTTLSCDNYTTCAHADAKDPCGPFVVGGKYSCVGPKGAQVNDNRWAEVLYRAPQRAYVAIACGAVRV</sequence>
<name>A0ABN2RG85_9PSEU</name>
<accession>A0ABN2RG85</accession>
<protein>
    <recommendedName>
        <fullName evidence="4">Secreted protein</fullName>
    </recommendedName>
</protein>
<dbReference type="RefSeq" id="WP_344422656.1">
    <property type="nucleotide sequence ID" value="NZ_BAAANN010000019.1"/>
</dbReference>
<dbReference type="EMBL" id="BAAANN010000019">
    <property type="protein sequence ID" value="GAA1968638.1"/>
    <property type="molecule type" value="Genomic_DNA"/>
</dbReference>
<keyword evidence="1" id="KW-0732">Signal</keyword>
<gene>
    <name evidence="2" type="ORF">GCM10009754_47090</name>
</gene>